<proteinExistence type="predicted"/>
<keyword evidence="3" id="KW-1185">Reference proteome</keyword>
<evidence type="ECO:0000313" key="2">
    <source>
        <dbReference type="EMBL" id="MBB6176515.1"/>
    </source>
</evidence>
<dbReference type="AlphaFoldDB" id="A0A7W9YQJ1"/>
<evidence type="ECO:0000256" key="1">
    <source>
        <dbReference type="SAM" id="Phobius"/>
    </source>
</evidence>
<reference evidence="2 3" key="1">
    <citation type="submission" date="2020-08" db="EMBL/GenBank/DDBJ databases">
        <title>Genomic Encyclopedia of Type Strains, Phase IV (KMG-IV): sequencing the most valuable type-strain genomes for metagenomic binning, comparative biology and taxonomic classification.</title>
        <authorList>
            <person name="Goeker M."/>
        </authorList>
    </citation>
    <scope>NUCLEOTIDE SEQUENCE [LARGE SCALE GENOMIC DNA]</scope>
    <source>
        <strain evidence="2 3">DSM 23211</strain>
    </source>
</reference>
<organism evidence="2 3">
    <name type="scientific">Anoxybacillus tengchongensis</name>
    <dbReference type="NCBI Taxonomy" id="576944"/>
    <lineage>
        <taxon>Bacteria</taxon>
        <taxon>Bacillati</taxon>
        <taxon>Bacillota</taxon>
        <taxon>Bacilli</taxon>
        <taxon>Bacillales</taxon>
        <taxon>Anoxybacillaceae</taxon>
        <taxon>Anoxybacillus</taxon>
    </lineage>
</organism>
<keyword evidence="1" id="KW-1133">Transmembrane helix</keyword>
<feature type="transmembrane region" description="Helical" evidence="1">
    <location>
        <begin position="29"/>
        <end position="44"/>
    </location>
</feature>
<gene>
    <name evidence="2" type="ORF">HNQ82_001329</name>
</gene>
<evidence type="ECO:0000313" key="3">
    <source>
        <dbReference type="Proteomes" id="UP000523528"/>
    </source>
</evidence>
<name>A0A7W9YQJ1_9BACL</name>
<comment type="caution">
    <text evidence="2">The sequence shown here is derived from an EMBL/GenBank/DDBJ whole genome shotgun (WGS) entry which is preliminary data.</text>
</comment>
<protein>
    <submittedName>
        <fullName evidence="2">Uncharacterized protein</fullName>
    </submittedName>
</protein>
<keyword evidence="1" id="KW-0472">Membrane</keyword>
<dbReference type="Proteomes" id="UP000523528">
    <property type="component" value="Unassembled WGS sequence"/>
</dbReference>
<keyword evidence="1" id="KW-0812">Transmembrane</keyword>
<dbReference type="EMBL" id="JACHES010000004">
    <property type="protein sequence ID" value="MBB6176515.1"/>
    <property type="molecule type" value="Genomic_DNA"/>
</dbReference>
<accession>A0A7W9YQJ1</accession>
<sequence length="45" mass="5517">MIFQLLYSLVITFLLYVLIERKGKPREKILFYTCIFIFLFLLSRL</sequence>